<name>A0A6I3KQA0_9NOCA</name>
<evidence type="ECO:0000313" key="3">
    <source>
        <dbReference type="Proteomes" id="UP000432464"/>
    </source>
</evidence>
<feature type="signal peptide" evidence="1">
    <location>
        <begin position="1"/>
        <end position="33"/>
    </location>
</feature>
<gene>
    <name evidence="2" type="ORF">GLP40_01670</name>
</gene>
<keyword evidence="3" id="KW-1185">Reference proteome</keyword>
<sequence>MGFKARTRRVGIGMTGFATLAAASALTAPSALADIANGNITLIGSNYTAGQSYTVTSTIPVLAGATFYLVDQDVTGNNLNSTTKTPASNWSGSTQWTPKAAGTHQIWIEEDLNGTPQYNSNLIANISVAAAPASTGSAASIPVIGPLLSSLSG</sequence>
<feature type="chain" id="PRO_5026191815" evidence="1">
    <location>
        <begin position="34"/>
        <end position="153"/>
    </location>
</feature>
<protein>
    <submittedName>
        <fullName evidence="2">Uncharacterized protein</fullName>
    </submittedName>
</protein>
<evidence type="ECO:0000256" key="1">
    <source>
        <dbReference type="SAM" id="SignalP"/>
    </source>
</evidence>
<accession>A0A6I3KQA0</accession>
<dbReference type="RefSeq" id="WP_154786006.1">
    <property type="nucleotide sequence ID" value="NZ_WMBB01000001.1"/>
</dbReference>
<dbReference type="AlphaFoldDB" id="A0A6I3KQA0"/>
<organism evidence="2 3">
    <name type="scientific">Nocardia aurantiaca</name>
    <dbReference type="NCBI Taxonomy" id="2675850"/>
    <lineage>
        <taxon>Bacteria</taxon>
        <taxon>Bacillati</taxon>
        <taxon>Actinomycetota</taxon>
        <taxon>Actinomycetes</taxon>
        <taxon>Mycobacteriales</taxon>
        <taxon>Nocardiaceae</taxon>
        <taxon>Nocardia</taxon>
    </lineage>
</organism>
<keyword evidence="1" id="KW-0732">Signal</keyword>
<evidence type="ECO:0000313" key="2">
    <source>
        <dbReference type="EMBL" id="MTE11501.1"/>
    </source>
</evidence>
<proteinExistence type="predicted"/>
<dbReference type="EMBL" id="WMBB01000001">
    <property type="protein sequence ID" value="MTE11501.1"/>
    <property type="molecule type" value="Genomic_DNA"/>
</dbReference>
<dbReference type="Proteomes" id="UP000432464">
    <property type="component" value="Unassembled WGS sequence"/>
</dbReference>
<reference evidence="2 3" key="1">
    <citation type="submission" date="2019-11" db="EMBL/GenBank/DDBJ databases">
        <title>Nocardia sp. nov. CT2-14 isolated from soil.</title>
        <authorList>
            <person name="Kanchanasin P."/>
            <person name="Tanasupawat S."/>
            <person name="Yuki M."/>
            <person name="Kudo T."/>
        </authorList>
    </citation>
    <scope>NUCLEOTIDE SEQUENCE [LARGE SCALE GENOMIC DNA]</scope>
    <source>
        <strain evidence="2 3">CT2-14</strain>
    </source>
</reference>
<comment type="caution">
    <text evidence="2">The sequence shown here is derived from an EMBL/GenBank/DDBJ whole genome shotgun (WGS) entry which is preliminary data.</text>
</comment>